<dbReference type="AlphaFoldDB" id="D0NW39"/>
<dbReference type="InParanoid" id="D0NW39"/>
<dbReference type="Proteomes" id="UP000006643">
    <property type="component" value="Unassembled WGS sequence"/>
</dbReference>
<dbReference type="KEGG" id="pif:PITG_17458"/>
<sequence>MAQNVAVSARRDCSFASDMTMATVVATATNRNPILGSTVEDLQAGLVRSWQERASTEANTGVFLPF</sequence>
<dbReference type="VEuPathDB" id="FungiDB:PITG_17458"/>
<dbReference type="EMBL" id="DS028172">
    <property type="protein sequence ID" value="EEY66881.1"/>
    <property type="molecule type" value="Genomic_DNA"/>
</dbReference>
<reference evidence="2" key="1">
    <citation type="journal article" date="2009" name="Nature">
        <title>Genome sequence and analysis of the Irish potato famine pathogen Phytophthora infestans.</title>
        <authorList>
            <consortium name="The Broad Institute Genome Sequencing Platform"/>
            <person name="Haas B.J."/>
            <person name="Kamoun S."/>
            <person name="Zody M.C."/>
            <person name="Jiang R.H."/>
            <person name="Handsaker R.E."/>
            <person name="Cano L.M."/>
            <person name="Grabherr M."/>
            <person name="Kodira C.D."/>
            <person name="Raffaele S."/>
            <person name="Torto-Alalibo T."/>
            <person name="Bozkurt T.O."/>
            <person name="Ah-Fong A.M."/>
            <person name="Alvarado L."/>
            <person name="Anderson V.L."/>
            <person name="Armstrong M.R."/>
            <person name="Avrova A."/>
            <person name="Baxter L."/>
            <person name="Beynon J."/>
            <person name="Boevink P.C."/>
            <person name="Bollmann S.R."/>
            <person name="Bos J.I."/>
            <person name="Bulone V."/>
            <person name="Cai G."/>
            <person name="Cakir C."/>
            <person name="Carrington J.C."/>
            <person name="Chawner M."/>
            <person name="Conti L."/>
            <person name="Costanzo S."/>
            <person name="Ewan R."/>
            <person name="Fahlgren N."/>
            <person name="Fischbach M.A."/>
            <person name="Fugelstad J."/>
            <person name="Gilroy E.M."/>
            <person name="Gnerre S."/>
            <person name="Green P.J."/>
            <person name="Grenville-Briggs L.J."/>
            <person name="Griffith J."/>
            <person name="Grunwald N.J."/>
            <person name="Horn K."/>
            <person name="Horner N.R."/>
            <person name="Hu C.H."/>
            <person name="Huitema E."/>
            <person name="Jeong D.H."/>
            <person name="Jones A.M."/>
            <person name="Jones J.D."/>
            <person name="Jones R.W."/>
            <person name="Karlsson E.K."/>
            <person name="Kunjeti S.G."/>
            <person name="Lamour K."/>
            <person name="Liu Z."/>
            <person name="Ma L."/>
            <person name="Maclean D."/>
            <person name="Chibucos M.C."/>
            <person name="McDonald H."/>
            <person name="McWalters J."/>
            <person name="Meijer H.J."/>
            <person name="Morgan W."/>
            <person name="Morris P.F."/>
            <person name="Munro C.A."/>
            <person name="O'Neill K."/>
            <person name="Ospina-Giraldo M."/>
            <person name="Pinzon A."/>
            <person name="Pritchard L."/>
            <person name="Ramsahoye B."/>
            <person name="Ren Q."/>
            <person name="Restrepo S."/>
            <person name="Roy S."/>
            <person name="Sadanandom A."/>
            <person name="Savidor A."/>
            <person name="Schornack S."/>
            <person name="Schwartz D.C."/>
            <person name="Schumann U.D."/>
            <person name="Schwessinger B."/>
            <person name="Seyer L."/>
            <person name="Sharpe T."/>
            <person name="Silvar C."/>
            <person name="Song J."/>
            <person name="Studholme D.J."/>
            <person name="Sykes S."/>
            <person name="Thines M."/>
            <person name="van de Vondervoort P.J."/>
            <person name="Phuntumart V."/>
            <person name="Wawra S."/>
            <person name="Weide R."/>
            <person name="Win J."/>
            <person name="Young C."/>
            <person name="Zhou S."/>
            <person name="Fry W."/>
            <person name="Meyers B.C."/>
            <person name="van West P."/>
            <person name="Ristaino J."/>
            <person name="Govers F."/>
            <person name="Birch P.R."/>
            <person name="Whisson S.C."/>
            <person name="Judelson H.S."/>
            <person name="Nusbaum C."/>
        </authorList>
    </citation>
    <scope>NUCLEOTIDE SEQUENCE [LARGE SCALE GENOMIC DNA]</scope>
    <source>
        <strain evidence="2">T30-4</strain>
    </source>
</reference>
<dbReference type="GeneID" id="9471402"/>
<proteinExistence type="predicted"/>
<gene>
    <name evidence="1" type="ORF">PITG_17458</name>
</gene>
<dbReference type="HOGENOM" id="CLU_2836768_0_0_1"/>
<organism evidence="1 2">
    <name type="scientific">Phytophthora infestans (strain T30-4)</name>
    <name type="common">Potato late blight agent</name>
    <dbReference type="NCBI Taxonomy" id="403677"/>
    <lineage>
        <taxon>Eukaryota</taxon>
        <taxon>Sar</taxon>
        <taxon>Stramenopiles</taxon>
        <taxon>Oomycota</taxon>
        <taxon>Peronosporomycetes</taxon>
        <taxon>Peronosporales</taxon>
        <taxon>Peronosporaceae</taxon>
        <taxon>Phytophthora</taxon>
    </lineage>
</organism>
<evidence type="ECO:0000313" key="2">
    <source>
        <dbReference type="Proteomes" id="UP000006643"/>
    </source>
</evidence>
<protein>
    <submittedName>
        <fullName evidence="1">Uncharacterized protein</fullName>
    </submittedName>
</protein>
<name>D0NW39_PHYIT</name>
<dbReference type="RefSeq" id="XP_002896690.1">
    <property type="nucleotide sequence ID" value="XM_002896644.1"/>
</dbReference>
<keyword evidence="2" id="KW-1185">Reference proteome</keyword>
<accession>D0NW39</accession>
<evidence type="ECO:0000313" key="1">
    <source>
        <dbReference type="EMBL" id="EEY66881.1"/>
    </source>
</evidence>